<keyword evidence="7 15" id="KW-0808">Transferase</keyword>
<comment type="caution">
    <text evidence="15">Lacks conserved residue(s) required for the propagation of feature annotation.</text>
</comment>
<evidence type="ECO:0000256" key="3">
    <source>
        <dbReference type="ARBA" id="ARBA00004496"/>
    </source>
</evidence>
<dbReference type="EC" id="2.7.1.11" evidence="15"/>
<keyword evidence="11 15" id="KW-0067">ATP-binding</keyword>
<feature type="binding site" evidence="15">
    <location>
        <begin position="102"/>
        <end position="105"/>
    </location>
    <ligand>
        <name>ATP</name>
        <dbReference type="ChEBI" id="CHEBI:30616"/>
    </ligand>
</feature>
<keyword evidence="13 15" id="KW-0324">Glycolysis</keyword>
<evidence type="ECO:0000256" key="6">
    <source>
        <dbReference type="ARBA" id="ARBA00022533"/>
    </source>
</evidence>
<comment type="function">
    <text evidence="2 15">Catalyzes the phosphorylation of D-fructose 6-phosphate to fructose 1,6-bisphosphate by ATP, the first committing step of glycolysis.</text>
</comment>
<dbReference type="InterPro" id="IPR022953">
    <property type="entry name" value="ATP_PFK"/>
</dbReference>
<comment type="similarity">
    <text evidence="15">Belongs to the phosphofructokinase type A (PFKA) family. ATP-dependent PFK group I subfamily. Prokaryotic clade 'B1' sub-subfamily.</text>
</comment>
<feature type="binding site" evidence="15">
    <location>
        <position position="103"/>
    </location>
    <ligand>
        <name>Mg(2+)</name>
        <dbReference type="ChEBI" id="CHEBI:18420"/>
        <note>catalytic</note>
    </ligand>
</feature>
<evidence type="ECO:0000256" key="2">
    <source>
        <dbReference type="ARBA" id="ARBA00002659"/>
    </source>
</evidence>
<comment type="catalytic activity">
    <reaction evidence="14 15">
        <text>beta-D-fructose 6-phosphate + ATP = beta-D-fructose 1,6-bisphosphate + ADP + H(+)</text>
        <dbReference type="Rhea" id="RHEA:16109"/>
        <dbReference type="ChEBI" id="CHEBI:15378"/>
        <dbReference type="ChEBI" id="CHEBI:30616"/>
        <dbReference type="ChEBI" id="CHEBI:32966"/>
        <dbReference type="ChEBI" id="CHEBI:57634"/>
        <dbReference type="ChEBI" id="CHEBI:456216"/>
        <dbReference type="EC" id="2.7.1.11"/>
    </reaction>
</comment>
<keyword evidence="6 15" id="KW-0021">Allosteric enzyme</keyword>
<dbReference type="Proteomes" id="UP001281656">
    <property type="component" value="Unassembled WGS sequence"/>
</dbReference>
<comment type="cofactor">
    <cofactor evidence="1 15">
        <name>Mg(2+)</name>
        <dbReference type="ChEBI" id="CHEBI:18420"/>
    </cofactor>
</comment>
<feature type="binding site" description="in other chain" evidence="15">
    <location>
        <begin position="169"/>
        <end position="171"/>
    </location>
    <ligand>
        <name>substrate</name>
        <note>ligand shared between dimeric partners</note>
    </ligand>
</feature>
<name>A0ABU4JST3_9CLOT</name>
<keyword evidence="8 15" id="KW-0479">Metal-binding</keyword>
<proteinExistence type="inferred from homology"/>
<feature type="binding site" description="in other chain" evidence="15">
    <location>
        <position position="211"/>
    </location>
    <ligand>
        <name>ADP</name>
        <dbReference type="ChEBI" id="CHEBI:456216"/>
        <note>allosteric activator; ligand shared between dimeric partners</note>
    </ligand>
</feature>
<dbReference type="HAMAP" id="MF_00339">
    <property type="entry name" value="Phosphofructokinase_I_B1"/>
    <property type="match status" value="1"/>
</dbReference>
<reference evidence="17 18" key="1">
    <citation type="submission" date="2023-04" db="EMBL/GenBank/DDBJ databases">
        <title>Clostridium tannerae sp. nov., isolated from the fecal material of an alpaca.</title>
        <authorList>
            <person name="Miller S."/>
            <person name="Hendry M."/>
            <person name="King J."/>
            <person name="Sankaranarayanan K."/>
            <person name="Lawson P.A."/>
        </authorList>
    </citation>
    <scope>NUCLEOTIDE SEQUENCE [LARGE SCALE GENOMIC DNA]</scope>
    <source>
        <strain evidence="17 18">A1-XYC3</strain>
    </source>
</reference>
<comment type="caution">
    <text evidence="17">The sequence shown here is derived from an EMBL/GenBank/DDBJ whole genome shotgun (WGS) entry which is preliminary data.</text>
</comment>
<gene>
    <name evidence="15 17" type="primary">pfkA</name>
    <name evidence="17" type="ORF">P8V03_08555</name>
</gene>
<protein>
    <recommendedName>
        <fullName evidence="15">ATP-dependent 6-phosphofructokinase</fullName>
        <shortName evidence="15">ATP-PFK</shortName>
        <shortName evidence="15">Phosphofructokinase</shortName>
        <ecNumber evidence="15">2.7.1.11</ecNumber>
    </recommendedName>
    <alternativeName>
        <fullName evidence="15">Phosphohexokinase</fullName>
    </alternativeName>
</protein>
<evidence type="ECO:0000256" key="15">
    <source>
        <dbReference type="HAMAP-Rule" id="MF_00339"/>
    </source>
</evidence>
<keyword evidence="9 15" id="KW-0547">Nucleotide-binding</keyword>
<dbReference type="InterPro" id="IPR012003">
    <property type="entry name" value="ATP_PFK_prok-type"/>
</dbReference>
<keyword evidence="10 15" id="KW-0418">Kinase</keyword>
<dbReference type="PANTHER" id="PTHR13697">
    <property type="entry name" value="PHOSPHOFRUCTOKINASE"/>
    <property type="match status" value="1"/>
</dbReference>
<feature type="domain" description="Phosphofructokinase" evidence="16">
    <location>
        <begin position="4"/>
        <end position="274"/>
    </location>
</feature>
<evidence type="ECO:0000256" key="13">
    <source>
        <dbReference type="ARBA" id="ARBA00023152"/>
    </source>
</evidence>
<dbReference type="Pfam" id="PF00365">
    <property type="entry name" value="PFK"/>
    <property type="match status" value="1"/>
</dbReference>
<feature type="active site" description="Proton acceptor" evidence="15">
    <location>
        <position position="127"/>
    </location>
</feature>
<evidence type="ECO:0000256" key="1">
    <source>
        <dbReference type="ARBA" id="ARBA00001946"/>
    </source>
</evidence>
<comment type="subunit">
    <text evidence="15">Homotetramer.</text>
</comment>
<comment type="subcellular location">
    <subcellularLocation>
        <location evidence="3 15">Cytoplasm</location>
    </subcellularLocation>
</comment>
<dbReference type="SUPFAM" id="SSF53784">
    <property type="entry name" value="Phosphofructokinase"/>
    <property type="match status" value="1"/>
</dbReference>
<evidence type="ECO:0000259" key="16">
    <source>
        <dbReference type="Pfam" id="PF00365"/>
    </source>
</evidence>
<dbReference type="Gene3D" id="3.40.50.450">
    <property type="match status" value="1"/>
</dbReference>
<feature type="binding site" evidence="15">
    <location>
        <position position="11"/>
    </location>
    <ligand>
        <name>ATP</name>
        <dbReference type="ChEBI" id="CHEBI:30616"/>
    </ligand>
</feature>
<evidence type="ECO:0000313" key="18">
    <source>
        <dbReference type="Proteomes" id="UP001281656"/>
    </source>
</evidence>
<keyword evidence="5 15" id="KW-0963">Cytoplasm</keyword>
<accession>A0ABU4JST3</accession>
<feature type="binding site" description="in other chain" evidence="15">
    <location>
        <begin position="125"/>
        <end position="127"/>
    </location>
    <ligand>
        <name>substrate</name>
        <note>ligand shared between dimeric partners</note>
    </ligand>
</feature>
<dbReference type="EMBL" id="JARUJP010000008">
    <property type="protein sequence ID" value="MDW8801206.1"/>
    <property type="molecule type" value="Genomic_DNA"/>
</dbReference>
<organism evidence="17 18">
    <name type="scientific">Clostridium tanneri</name>
    <dbReference type="NCBI Taxonomy" id="3037988"/>
    <lineage>
        <taxon>Bacteria</taxon>
        <taxon>Bacillati</taxon>
        <taxon>Bacillota</taxon>
        <taxon>Clostridia</taxon>
        <taxon>Eubacteriales</taxon>
        <taxon>Clostridiaceae</taxon>
        <taxon>Clostridium</taxon>
    </lineage>
</organism>
<evidence type="ECO:0000256" key="14">
    <source>
        <dbReference type="ARBA" id="ARBA00048070"/>
    </source>
</evidence>
<dbReference type="GO" id="GO:0003872">
    <property type="term" value="F:6-phosphofructokinase activity"/>
    <property type="evidence" value="ECO:0007669"/>
    <property type="project" value="UniProtKB-EC"/>
</dbReference>
<dbReference type="Gene3D" id="3.40.50.460">
    <property type="entry name" value="Phosphofructokinase domain"/>
    <property type="match status" value="1"/>
</dbReference>
<feature type="binding site" evidence="15">
    <location>
        <position position="243"/>
    </location>
    <ligand>
        <name>substrate</name>
        <note>ligand shared between dimeric partners</note>
    </ligand>
</feature>
<feature type="binding site" description="in other chain" evidence="15">
    <location>
        <position position="154"/>
    </location>
    <ligand>
        <name>ADP</name>
        <dbReference type="ChEBI" id="CHEBI:456216"/>
        <note>allosteric activator; ligand shared between dimeric partners</note>
    </ligand>
</feature>
<evidence type="ECO:0000256" key="11">
    <source>
        <dbReference type="ARBA" id="ARBA00022840"/>
    </source>
</evidence>
<dbReference type="RefSeq" id="WP_318797868.1">
    <property type="nucleotide sequence ID" value="NZ_JARUJP010000008.1"/>
</dbReference>
<dbReference type="PANTHER" id="PTHR13697:SF4">
    <property type="entry name" value="ATP-DEPENDENT 6-PHOSPHOFRUCTOKINASE"/>
    <property type="match status" value="1"/>
</dbReference>
<dbReference type="PIRSF" id="PIRSF000532">
    <property type="entry name" value="ATP_PFK_prok"/>
    <property type="match status" value="1"/>
</dbReference>
<dbReference type="InterPro" id="IPR000023">
    <property type="entry name" value="Phosphofructokinase_dom"/>
</dbReference>
<dbReference type="NCBIfam" id="TIGR02482">
    <property type="entry name" value="PFKA_ATP"/>
    <property type="match status" value="1"/>
</dbReference>
<feature type="binding site" evidence="15">
    <location>
        <begin position="72"/>
        <end position="73"/>
    </location>
    <ligand>
        <name>ATP</name>
        <dbReference type="ChEBI" id="CHEBI:30616"/>
    </ligand>
</feature>
<evidence type="ECO:0000256" key="12">
    <source>
        <dbReference type="ARBA" id="ARBA00022842"/>
    </source>
</evidence>
<dbReference type="InterPro" id="IPR012828">
    <property type="entry name" value="PFKA_ATP_prok"/>
</dbReference>
<dbReference type="InterPro" id="IPR035966">
    <property type="entry name" value="PKF_sf"/>
</dbReference>
<evidence type="ECO:0000256" key="4">
    <source>
        <dbReference type="ARBA" id="ARBA00004679"/>
    </source>
</evidence>
<comment type="pathway">
    <text evidence="4 15">Carbohydrate degradation; glycolysis; D-glyceraldehyde 3-phosphate and glycerone phosphate from D-glucose: step 3/4.</text>
</comment>
<evidence type="ECO:0000313" key="17">
    <source>
        <dbReference type="EMBL" id="MDW8801206.1"/>
    </source>
</evidence>
<feature type="binding site" description="in other chain" evidence="15">
    <location>
        <position position="222"/>
    </location>
    <ligand>
        <name>substrate</name>
        <note>ligand shared between dimeric partners</note>
    </ligand>
</feature>
<keyword evidence="12 15" id="KW-0460">Magnesium</keyword>
<evidence type="ECO:0000256" key="5">
    <source>
        <dbReference type="ARBA" id="ARBA00022490"/>
    </source>
</evidence>
<evidence type="ECO:0000256" key="10">
    <source>
        <dbReference type="ARBA" id="ARBA00022777"/>
    </source>
</evidence>
<dbReference type="PRINTS" id="PR00476">
    <property type="entry name" value="PHFRCTKINASE"/>
</dbReference>
<dbReference type="NCBIfam" id="NF002872">
    <property type="entry name" value="PRK03202.1"/>
    <property type="match status" value="1"/>
</dbReference>
<comment type="activity regulation">
    <text evidence="15">Allosterically activated by ADP and other diphosphonucleosides, and allosterically inhibited by phosphoenolpyruvate.</text>
</comment>
<keyword evidence="18" id="KW-1185">Reference proteome</keyword>
<evidence type="ECO:0000256" key="9">
    <source>
        <dbReference type="ARBA" id="ARBA00022741"/>
    </source>
</evidence>
<evidence type="ECO:0000256" key="7">
    <source>
        <dbReference type="ARBA" id="ARBA00022679"/>
    </source>
</evidence>
<feature type="binding site" evidence="15">
    <location>
        <begin position="21"/>
        <end position="25"/>
    </location>
    <ligand>
        <name>ADP</name>
        <dbReference type="ChEBI" id="CHEBI:456216"/>
        <note>allosteric activator; ligand shared between dimeric partners</note>
    </ligand>
</feature>
<evidence type="ECO:0000256" key="8">
    <source>
        <dbReference type="ARBA" id="ARBA00022723"/>
    </source>
</evidence>
<sequence length="320" mass="34410">MKTIGVLTSGGDAPGMNAAIRAVVKAAAYNNIKVIGIERGYKGLINGEFKHLTPSVVEDIIDKGGTILKTARSQEFMTDDGQKKALNVLDILGIEGLIVIGGEGSFKGASRLNRLGVKIVAIPATIDNDLGYTDYSIGFDTTLNIVIDCISKVRDTTISHEKATIIEVMGRYCGDIALYAGIAGGAKITLIPEKGIEVNSVCQKLLEDKAKGNLNNIIILAENLYDPLQLKKEIEEKTGINTRVTMLGFIQRGGSPSAFDRILASRMGAKSITLLVKESTSKAIGIRGNFMIDVDIDDAIASKKELNVECYELLKEFSII</sequence>